<dbReference type="InterPro" id="IPR036527">
    <property type="entry name" value="SCP2_sterol-bd_dom_sf"/>
</dbReference>
<name>A0A1J7C100_9ACTN</name>
<evidence type="ECO:0000313" key="2">
    <source>
        <dbReference type="EMBL" id="OIV35244.1"/>
    </source>
</evidence>
<gene>
    <name evidence="2" type="ORF">BIV57_22605</name>
</gene>
<feature type="domain" description="SCP2" evidence="1">
    <location>
        <begin position="37"/>
        <end position="113"/>
    </location>
</feature>
<dbReference type="Proteomes" id="UP000243342">
    <property type="component" value="Unassembled WGS sequence"/>
</dbReference>
<dbReference type="Gene3D" id="3.30.1050.10">
    <property type="entry name" value="SCP2 sterol-binding domain"/>
    <property type="match status" value="1"/>
</dbReference>
<dbReference type="InterPro" id="IPR003033">
    <property type="entry name" value="SCP2_sterol-bd_dom"/>
</dbReference>
<dbReference type="EMBL" id="MLCF01000181">
    <property type="protein sequence ID" value="OIV35244.1"/>
    <property type="molecule type" value="Genomic_DNA"/>
</dbReference>
<comment type="caution">
    <text evidence="2">The sequence shown here is derived from an EMBL/GenBank/DDBJ whole genome shotgun (WGS) entry which is preliminary data.</text>
</comment>
<accession>A0A1J7C100</accession>
<evidence type="ECO:0000259" key="1">
    <source>
        <dbReference type="Pfam" id="PF02036"/>
    </source>
</evidence>
<dbReference type="RefSeq" id="WP_071658794.1">
    <property type="nucleotide sequence ID" value="NZ_MLCF01000181.1"/>
</dbReference>
<dbReference type="AlphaFoldDB" id="A0A1J7C100"/>
<dbReference type="STRING" id="1428644.BIV57_22605"/>
<evidence type="ECO:0000313" key="3">
    <source>
        <dbReference type="Proteomes" id="UP000243342"/>
    </source>
</evidence>
<organism evidence="2 3">
    <name type="scientific">Mangrovactinospora gilvigrisea</name>
    <dbReference type="NCBI Taxonomy" id="1428644"/>
    <lineage>
        <taxon>Bacteria</taxon>
        <taxon>Bacillati</taxon>
        <taxon>Actinomycetota</taxon>
        <taxon>Actinomycetes</taxon>
        <taxon>Kitasatosporales</taxon>
        <taxon>Streptomycetaceae</taxon>
        <taxon>Mangrovactinospora</taxon>
    </lineage>
</organism>
<dbReference type="Pfam" id="PF02036">
    <property type="entry name" value="SCP2"/>
    <property type="match status" value="1"/>
</dbReference>
<proteinExistence type="predicted"/>
<keyword evidence="3" id="KW-1185">Reference proteome</keyword>
<dbReference type="OrthoDB" id="3534000at2"/>
<reference evidence="2 3" key="1">
    <citation type="submission" date="2016-10" db="EMBL/GenBank/DDBJ databases">
        <title>Genome sequence of Streptomyces gilvigriseus MUSC 26.</title>
        <authorList>
            <person name="Lee L.-H."/>
            <person name="Ser H.-L."/>
        </authorList>
    </citation>
    <scope>NUCLEOTIDE SEQUENCE [LARGE SCALE GENOMIC DNA]</scope>
    <source>
        <strain evidence="2 3">MUSC 26</strain>
    </source>
</reference>
<dbReference type="SUPFAM" id="SSF55718">
    <property type="entry name" value="SCP-like"/>
    <property type="match status" value="1"/>
</dbReference>
<protein>
    <recommendedName>
        <fullName evidence="1">SCP2 domain-containing protein</fullName>
    </recommendedName>
</protein>
<sequence>MASLEQCRAAAEQLAARLRGDPATDKEPPDPDLIAAARVDRTLSCRLTDLGGFLSARLRDGALENITARAGEPPNPRADIRLAMTGDDLLRLADGSLALAAAMASGRVRVNASFKDLLRLRTLL</sequence>